<evidence type="ECO:0000256" key="3">
    <source>
        <dbReference type="ARBA" id="ARBA00022989"/>
    </source>
</evidence>
<feature type="transmembrane region" description="Helical" evidence="5">
    <location>
        <begin position="68"/>
        <end position="92"/>
    </location>
</feature>
<evidence type="ECO:0000313" key="7">
    <source>
        <dbReference type="EMBL" id="PJE64023.1"/>
    </source>
</evidence>
<organism evidence="7 8">
    <name type="scientific">Candidatus Roizmanbacteria bacterium CG10_big_fil_rev_8_21_14_0_10_45_7</name>
    <dbReference type="NCBI Taxonomy" id="1974854"/>
    <lineage>
        <taxon>Bacteria</taxon>
        <taxon>Candidatus Roizmaniibacteriota</taxon>
    </lineage>
</organism>
<feature type="transmembrane region" description="Helical" evidence="5">
    <location>
        <begin position="169"/>
        <end position="187"/>
    </location>
</feature>
<dbReference type="GO" id="GO:0006874">
    <property type="term" value="P:intracellular calcium ion homeostasis"/>
    <property type="evidence" value="ECO:0007669"/>
    <property type="project" value="TreeGrafter"/>
</dbReference>
<dbReference type="GO" id="GO:0005886">
    <property type="term" value="C:plasma membrane"/>
    <property type="evidence" value="ECO:0007669"/>
    <property type="project" value="TreeGrafter"/>
</dbReference>
<dbReference type="GO" id="GO:0005262">
    <property type="term" value="F:calcium channel activity"/>
    <property type="evidence" value="ECO:0007669"/>
    <property type="project" value="TreeGrafter"/>
</dbReference>
<protein>
    <recommendedName>
        <fullName evidence="6">Sodium/calcium exchanger membrane region domain-containing protein</fullName>
    </recommendedName>
</protein>
<dbReference type="AlphaFoldDB" id="A0A2M8KVW8"/>
<evidence type="ECO:0000313" key="8">
    <source>
        <dbReference type="Proteomes" id="UP000231569"/>
    </source>
</evidence>
<dbReference type="Proteomes" id="UP000231569">
    <property type="component" value="Unassembled WGS sequence"/>
</dbReference>
<dbReference type="InterPro" id="IPR004481">
    <property type="entry name" value="K/Na/Ca-exchanger"/>
</dbReference>
<dbReference type="PANTHER" id="PTHR10846">
    <property type="entry name" value="SODIUM/POTASSIUM/CALCIUM EXCHANGER"/>
    <property type="match status" value="1"/>
</dbReference>
<feature type="transmembrane region" description="Helical" evidence="5">
    <location>
        <begin position="104"/>
        <end position="125"/>
    </location>
</feature>
<feature type="transmembrane region" description="Helical" evidence="5">
    <location>
        <begin position="6"/>
        <end position="26"/>
    </location>
</feature>
<evidence type="ECO:0000259" key="6">
    <source>
        <dbReference type="Pfam" id="PF01699"/>
    </source>
</evidence>
<sequence length="320" mass="34768">MDSHVLIYALSFVGIWVGSGLAIGSVERLSKILRVSSFAVSFLILGFFTSIGELSVGVNAILENDPEIYVGTLIGASIVIFMLVIPLLAITGKSIKISSEFQGFNLPASLVVIALPVILAMDGVVDRVDSIIILSLFGVLVIAIQTRRGLLEKIKNINSKSGIQVGKELVRILFGIATIFIASRFVVEQTMYFSSALNISPFIISLLLIAIGTNIPELSFVMRSAFMTNNQVAFGDYIGSAAFNTFLVGILTLAYGKPVLLTNSYLSSLLFLVVGLLIFYYFARTKNTISRTEGFALLAIYVLFLFVEIFIHKSSLLPVL</sequence>
<reference evidence="8" key="1">
    <citation type="submission" date="2017-09" db="EMBL/GenBank/DDBJ databases">
        <title>Depth-based differentiation of microbial function through sediment-hosted aquifers and enrichment of novel symbionts in the deep terrestrial subsurface.</title>
        <authorList>
            <person name="Probst A.J."/>
            <person name="Ladd B."/>
            <person name="Jarett J.K."/>
            <person name="Geller-Mcgrath D.E."/>
            <person name="Sieber C.M.K."/>
            <person name="Emerson J.B."/>
            <person name="Anantharaman K."/>
            <person name="Thomas B.C."/>
            <person name="Malmstrom R."/>
            <person name="Stieglmeier M."/>
            <person name="Klingl A."/>
            <person name="Woyke T."/>
            <person name="Ryan C.M."/>
            <person name="Banfield J.F."/>
        </authorList>
    </citation>
    <scope>NUCLEOTIDE SEQUENCE [LARGE SCALE GENOMIC DNA]</scope>
</reference>
<dbReference type="Pfam" id="PF01699">
    <property type="entry name" value="Na_Ca_ex"/>
    <property type="match status" value="2"/>
</dbReference>
<dbReference type="Gene3D" id="1.20.1420.30">
    <property type="entry name" value="NCX, central ion-binding region"/>
    <property type="match status" value="1"/>
</dbReference>
<proteinExistence type="predicted"/>
<comment type="caution">
    <text evidence="7">The sequence shown here is derived from an EMBL/GenBank/DDBJ whole genome shotgun (WGS) entry which is preliminary data.</text>
</comment>
<feature type="domain" description="Sodium/calcium exchanger membrane region" evidence="6">
    <location>
        <begin position="5"/>
        <end position="142"/>
    </location>
</feature>
<keyword evidence="2 5" id="KW-0812">Transmembrane</keyword>
<feature type="transmembrane region" description="Helical" evidence="5">
    <location>
        <begin position="199"/>
        <end position="222"/>
    </location>
</feature>
<feature type="transmembrane region" description="Helical" evidence="5">
    <location>
        <begin position="295"/>
        <end position="312"/>
    </location>
</feature>
<keyword evidence="4 5" id="KW-0472">Membrane</keyword>
<dbReference type="InterPro" id="IPR044880">
    <property type="entry name" value="NCX_ion-bd_dom_sf"/>
</dbReference>
<feature type="transmembrane region" description="Helical" evidence="5">
    <location>
        <begin position="131"/>
        <end position="148"/>
    </location>
</feature>
<dbReference type="InterPro" id="IPR004837">
    <property type="entry name" value="NaCa_Exmemb"/>
</dbReference>
<dbReference type="EMBL" id="PFEE01000002">
    <property type="protein sequence ID" value="PJE64023.1"/>
    <property type="molecule type" value="Genomic_DNA"/>
</dbReference>
<evidence type="ECO:0000256" key="2">
    <source>
        <dbReference type="ARBA" id="ARBA00022692"/>
    </source>
</evidence>
<feature type="domain" description="Sodium/calcium exchanger membrane region" evidence="6">
    <location>
        <begin position="170"/>
        <end position="309"/>
    </location>
</feature>
<keyword evidence="3 5" id="KW-1133">Transmembrane helix</keyword>
<feature type="transmembrane region" description="Helical" evidence="5">
    <location>
        <begin position="234"/>
        <end position="253"/>
    </location>
</feature>
<gene>
    <name evidence="7" type="ORF">COU89_00105</name>
</gene>
<feature type="transmembrane region" description="Helical" evidence="5">
    <location>
        <begin position="265"/>
        <end position="283"/>
    </location>
</feature>
<accession>A0A2M8KVW8</accession>
<comment type="subcellular location">
    <subcellularLocation>
        <location evidence="1">Membrane</location>
        <topology evidence="1">Multi-pass membrane protein</topology>
    </subcellularLocation>
</comment>
<evidence type="ECO:0000256" key="4">
    <source>
        <dbReference type="ARBA" id="ARBA00023136"/>
    </source>
</evidence>
<dbReference type="PANTHER" id="PTHR10846:SF8">
    <property type="entry name" value="INNER MEMBRANE PROTEIN YRBG"/>
    <property type="match status" value="1"/>
</dbReference>
<dbReference type="GO" id="GO:0008273">
    <property type="term" value="F:calcium, potassium:sodium antiporter activity"/>
    <property type="evidence" value="ECO:0007669"/>
    <property type="project" value="TreeGrafter"/>
</dbReference>
<feature type="transmembrane region" description="Helical" evidence="5">
    <location>
        <begin position="38"/>
        <end position="62"/>
    </location>
</feature>
<evidence type="ECO:0000256" key="5">
    <source>
        <dbReference type="SAM" id="Phobius"/>
    </source>
</evidence>
<name>A0A2M8KVW8_9BACT</name>
<evidence type="ECO:0000256" key="1">
    <source>
        <dbReference type="ARBA" id="ARBA00004141"/>
    </source>
</evidence>